<dbReference type="Gramene" id="ORUFI03G18940.1">
    <property type="protein sequence ID" value="ORUFI03G18940.1"/>
    <property type="gene ID" value="ORUFI03G18940"/>
</dbReference>
<evidence type="ECO:0000313" key="8">
    <source>
        <dbReference type="Proteomes" id="UP000008022"/>
    </source>
</evidence>
<dbReference type="Gene3D" id="1.50.10.130">
    <property type="entry name" value="Terpene synthase, N-terminal domain"/>
    <property type="match status" value="1"/>
</dbReference>
<dbReference type="GO" id="GO:0010333">
    <property type="term" value="F:terpene synthase activity"/>
    <property type="evidence" value="ECO:0007669"/>
    <property type="project" value="InterPro"/>
</dbReference>
<dbReference type="Gene3D" id="1.10.600.10">
    <property type="entry name" value="Farnesyl Diphosphate Synthase"/>
    <property type="match status" value="1"/>
</dbReference>
<dbReference type="InterPro" id="IPR050148">
    <property type="entry name" value="Terpene_synthase-like"/>
</dbReference>
<dbReference type="InterPro" id="IPR001906">
    <property type="entry name" value="Terpene_synth_N"/>
</dbReference>
<feature type="domain" description="Terpene synthase N-terminal" evidence="5">
    <location>
        <begin position="145"/>
        <end position="324"/>
    </location>
</feature>
<keyword evidence="8" id="KW-1185">Reference proteome</keyword>
<dbReference type="SUPFAM" id="SSF48239">
    <property type="entry name" value="Terpenoid cyclases/Protein prenyltransferases"/>
    <property type="match status" value="1"/>
</dbReference>
<evidence type="ECO:0000256" key="4">
    <source>
        <dbReference type="SAM" id="MobiDB-lite"/>
    </source>
</evidence>
<dbReference type="InterPro" id="IPR036965">
    <property type="entry name" value="Terpene_synth_N_sf"/>
</dbReference>
<dbReference type="SFLD" id="SFLDS00005">
    <property type="entry name" value="Isoprenoid_Synthase_Type_I"/>
    <property type="match status" value="1"/>
</dbReference>
<sequence>MAERRSTRRTSPALTVATGSPCHRRLLSRCLPPTPPLSPLANDASSPVPHRRLLSRAANAILCTPRLKTTMTSSGAMAAMESRRLGAEGQSRRRRVGGQRGRPRAPLPAPPRSNSPVATDASPCALANLHQRERERDLGRREEKWGTKCKYVATLDRHRSEEWMRERVDRLKMQVGCKILKTINVPYTVMLVDVLERLHIDNHFRDEIATALQHVFHHDEQQKAAAGFDDGDQLYLESLRFRLLRQHGFWVSADVFDKFKDSTGCFRESLSTDARGLLSLYNAAHLAMPGEAALDDAIAFSRRSLQSLQGALRSPMAKQVSRALDIPLPRAPKLLETMHYITEYEQEAAHDGMVLELARLDFELVRSLYLKELKALSLWWRQLYDSVQLSYARDCLVESYFWTCAMFHGEDYSRARIIFAKVFQLMTMTDDIYDIHATLEECYKFNEAVQRWDKSAVSILPEYLRNFYIRILNDFDEMEDSLEPDEKHRMSYVKSSFKQQSEYYLREAQWSSDKHMPSFAEHLDVSFMSIGYPTMAVVVLLCARDGDGAAASMEASEWAPSLVRAGGEVTRFLNDIASYKTGKSGKDAASTIECYMAERGVGGEEAVAAVAALVESAWRTINRACVEMDPNLLPAARLLVNLATTPEVIYFGGRDGYTVGADLKGLVTALFLDPLRV</sequence>
<dbReference type="AlphaFoldDB" id="A0A0E0NVD9"/>
<dbReference type="InterPro" id="IPR008930">
    <property type="entry name" value="Terpenoid_cyclase/PrenylTrfase"/>
</dbReference>
<dbReference type="PANTHER" id="PTHR31225">
    <property type="entry name" value="OS04G0344100 PROTEIN-RELATED"/>
    <property type="match status" value="1"/>
</dbReference>
<dbReference type="InterPro" id="IPR034741">
    <property type="entry name" value="Terpene_cyclase-like_1_C"/>
</dbReference>
<dbReference type="EnsemblPlants" id="ORUFI03G18940.1">
    <property type="protein sequence ID" value="ORUFI03G18940.1"/>
    <property type="gene ID" value="ORUFI03G18940"/>
</dbReference>
<evidence type="ECO:0000256" key="2">
    <source>
        <dbReference type="ARBA" id="ARBA00001946"/>
    </source>
</evidence>
<dbReference type="InterPro" id="IPR005630">
    <property type="entry name" value="Terpene_synthase_metal-bd"/>
</dbReference>
<feature type="region of interest" description="Disordered" evidence="4">
    <location>
        <begin position="80"/>
        <end position="123"/>
    </location>
</feature>
<dbReference type="OMA" id="ECYKFNE"/>
<evidence type="ECO:0000313" key="7">
    <source>
        <dbReference type="EnsemblPlants" id="ORUFI03G18940.1"/>
    </source>
</evidence>
<dbReference type="eggNOG" id="ENOG502QUCN">
    <property type="taxonomic scope" value="Eukaryota"/>
</dbReference>
<evidence type="ECO:0000259" key="5">
    <source>
        <dbReference type="Pfam" id="PF01397"/>
    </source>
</evidence>
<dbReference type="SUPFAM" id="SSF48576">
    <property type="entry name" value="Terpenoid synthases"/>
    <property type="match status" value="1"/>
</dbReference>
<feature type="domain" description="Terpene synthase metal-binding" evidence="6">
    <location>
        <begin position="383"/>
        <end position="619"/>
    </location>
</feature>
<comment type="cofactor">
    <cofactor evidence="1">
        <name>Mn(2+)</name>
        <dbReference type="ChEBI" id="CHEBI:29035"/>
    </cofactor>
</comment>
<protein>
    <submittedName>
        <fullName evidence="7">Uncharacterized protein</fullName>
    </submittedName>
</protein>
<dbReference type="GO" id="GO:0000287">
    <property type="term" value="F:magnesium ion binding"/>
    <property type="evidence" value="ECO:0007669"/>
    <property type="project" value="InterPro"/>
</dbReference>
<organism evidence="7 8">
    <name type="scientific">Oryza rufipogon</name>
    <name type="common">Brownbeard rice</name>
    <name type="synonym">Asian wild rice</name>
    <dbReference type="NCBI Taxonomy" id="4529"/>
    <lineage>
        <taxon>Eukaryota</taxon>
        <taxon>Viridiplantae</taxon>
        <taxon>Streptophyta</taxon>
        <taxon>Embryophyta</taxon>
        <taxon>Tracheophyta</taxon>
        <taxon>Spermatophyta</taxon>
        <taxon>Magnoliopsida</taxon>
        <taxon>Liliopsida</taxon>
        <taxon>Poales</taxon>
        <taxon>Poaceae</taxon>
        <taxon>BOP clade</taxon>
        <taxon>Oryzoideae</taxon>
        <taxon>Oryzeae</taxon>
        <taxon>Oryzinae</taxon>
        <taxon>Oryza</taxon>
    </lineage>
</organism>
<feature type="compositionally biased region" description="Basic residues" evidence="4">
    <location>
        <begin position="92"/>
        <end position="103"/>
    </location>
</feature>
<reference evidence="7" key="2">
    <citation type="submission" date="2015-06" db="UniProtKB">
        <authorList>
            <consortium name="EnsemblPlants"/>
        </authorList>
    </citation>
    <scope>IDENTIFICATION</scope>
</reference>
<keyword evidence="3" id="KW-0479">Metal-binding</keyword>
<dbReference type="InterPro" id="IPR044814">
    <property type="entry name" value="Terpene_cyclase_plant_C1"/>
</dbReference>
<reference evidence="8" key="1">
    <citation type="submission" date="2013-06" db="EMBL/GenBank/DDBJ databases">
        <authorList>
            <person name="Zhao Q."/>
        </authorList>
    </citation>
    <scope>NUCLEOTIDE SEQUENCE</scope>
    <source>
        <strain evidence="8">cv. W1943</strain>
    </source>
</reference>
<evidence type="ECO:0000256" key="1">
    <source>
        <dbReference type="ARBA" id="ARBA00001936"/>
    </source>
</evidence>
<dbReference type="Pfam" id="PF01397">
    <property type="entry name" value="Terpene_synth"/>
    <property type="match status" value="1"/>
</dbReference>
<dbReference type="GO" id="GO:0016102">
    <property type="term" value="P:diterpenoid biosynthetic process"/>
    <property type="evidence" value="ECO:0007669"/>
    <property type="project" value="InterPro"/>
</dbReference>
<dbReference type="CDD" id="cd00684">
    <property type="entry name" value="Terpene_cyclase_plant_C1"/>
    <property type="match status" value="1"/>
</dbReference>
<dbReference type="HOGENOM" id="CLU_003125_7_0_1"/>
<comment type="cofactor">
    <cofactor evidence="2">
        <name>Mg(2+)</name>
        <dbReference type="ChEBI" id="CHEBI:18420"/>
    </cofactor>
</comment>
<dbReference type="STRING" id="4529.A0A0E0NVD9"/>
<accession>A0A0E0NVD9</accession>
<dbReference type="InterPro" id="IPR008949">
    <property type="entry name" value="Isoprenoid_synthase_dom_sf"/>
</dbReference>
<dbReference type="PANTHER" id="PTHR31225:SF63">
    <property type="entry name" value="BETA-SELINENE SYNTHASE"/>
    <property type="match status" value="1"/>
</dbReference>
<name>A0A0E0NVD9_ORYRU</name>
<evidence type="ECO:0000256" key="3">
    <source>
        <dbReference type="ARBA" id="ARBA00022723"/>
    </source>
</evidence>
<evidence type="ECO:0000259" key="6">
    <source>
        <dbReference type="Pfam" id="PF03936"/>
    </source>
</evidence>
<proteinExistence type="predicted"/>
<dbReference type="Proteomes" id="UP000008022">
    <property type="component" value="Unassembled WGS sequence"/>
</dbReference>
<dbReference type="Pfam" id="PF03936">
    <property type="entry name" value="Terpene_synth_C"/>
    <property type="match status" value="1"/>
</dbReference>
<dbReference type="SFLD" id="SFLDG01019">
    <property type="entry name" value="Terpene_Cyclase_Like_1_C_Termi"/>
    <property type="match status" value="1"/>
</dbReference>